<feature type="non-terminal residue" evidence="1">
    <location>
        <position position="1"/>
    </location>
</feature>
<dbReference type="Proteomes" id="UP000823388">
    <property type="component" value="Chromosome 9N"/>
</dbReference>
<proteinExistence type="predicted"/>
<accession>A0A8T0MG43</accession>
<organism evidence="1 2">
    <name type="scientific">Panicum virgatum</name>
    <name type="common">Blackwell switchgrass</name>
    <dbReference type="NCBI Taxonomy" id="38727"/>
    <lineage>
        <taxon>Eukaryota</taxon>
        <taxon>Viridiplantae</taxon>
        <taxon>Streptophyta</taxon>
        <taxon>Embryophyta</taxon>
        <taxon>Tracheophyta</taxon>
        <taxon>Spermatophyta</taxon>
        <taxon>Magnoliopsida</taxon>
        <taxon>Liliopsida</taxon>
        <taxon>Poales</taxon>
        <taxon>Poaceae</taxon>
        <taxon>PACMAD clade</taxon>
        <taxon>Panicoideae</taxon>
        <taxon>Panicodae</taxon>
        <taxon>Paniceae</taxon>
        <taxon>Panicinae</taxon>
        <taxon>Panicum</taxon>
        <taxon>Panicum sect. Hiantes</taxon>
    </lineage>
</organism>
<evidence type="ECO:0000313" key="1">
    <source>
        <dbReference type="EMBL" id="KAG2533966.1"/>
    </source>
</evidence>
<reference evidence="1" key="1">
    <citation type="submission" date="2020-05" db="EMBL/GenBank/DDBJ databases">
        <title>WGS assembly of Panicum virgatum.</title>
        <authorList>
            <person name="Lovell J.T."/>
            <person name="Jenkins J."/>
            <person name="Shu S."/>
            <person name="Juenger T.E."/>
            <person name="Schmutz J."/>
        </authorList>
    </citation>
    <scope>NUCLEOTIDE SEQUENCE</scope>
    <source>
        <strain evidence="1">AP13</strain>
    </source>
</reference>
<gene>
    <name evidence="1" type="ORF">PVAP13_9NG005151</name>
</gene>
<keyword evidence="2" id="KW-1185">Reference proteome</keyword>
<comment type="caution">
    <text evidence="1">The sequence shown here is derived from an EMBL/GenBank/DDBJ whole genome shotgun (WGS) entry which is preliminary data.</text>
</comment>
<name>A0A8T0MG43_PANVG</name>
<dbReference type="EMBL" id="CM029054">
    <property type="protein sequence ID" value="KAG2533966.1"/>
    <property type="molecule type" value="Genomic_DNA"/>
</dbReference>
<evidence type="ECO:0000313" key="2">
    <source>
        <dbReference type="Proteomes" id="UP000823388"/>
    </source>
</evidence>
<protein>
    <submittedName>
        <fullName evidence="1">Uncharacterized protein</fullName>
    </submittedName>
</protein>
<dbReference type="AlphaFoldDB" id="A0A8T0MG43"/>
<sequence>APHPPHSTRCSSTLGRPSHPGLPLDLPAERRMTCTNVWDYLRVYFPEFGRGAAAMAASSGVLYAAAPFGEVVGEKQYRCLACHQSLSFHNVPDQRLTEHLHDYCPAVTPAVRSCLPRRNRPPWRYDIPRDSATTDYRYL</sequence>